<accession>A0A9N9F2F2</accession>
<dbReference type="OrthoDB" id="443682at2759"/>
<dbReference type="GO" id="GO:0005829">
    <property type="term" value="C:cytosol"/>
    <property type="evidence" value="ECO:0007669"/>
    <property type="project" value="TreeGrafter"/>
</dbReference>
<evidence type="ECO:0000313" key="4">
    <source>
        <dbReference type="EMBL" id="CAG8505243.1"/>
    </source>
</evidence>
<dbReference type="AlphaFoldDB" id="A0A9N9F2F2"/>
<proteinExistence type="predicted"/>
<feature type="domain" description="USP" evidence="3">
    <location>
        <begin position="77"/>
        <end position="526"/>
    </location>
</feature>
<dbReference type="InterPro" id="IPR055335">
    <property type="entry name" value="Ucp6/RUP1"/>
</dbReference>
<reference evidence="4" key="1">
    <citation type="submission" date="2021-06" db="EMBL/GenBank/DDBJ databases">
        <authorList>
            <person name="Kallberg Y."/>
            <person name="Tangrot J."/>
            <person name="Rosling A."/>
        </authorList>
    </citation>
    <scope>NUCLEOTIDE SEQUENCE</scope>
    <source>
        <strain evidence="4">IA702</strain>
    </source>
</reference>
<feature type="compositionally biased region" description="Polar residues" evidence="2">
    <location>
        <begin position="35"/>
        <end position="49"/>
    </location>
</feature>
<dbReference type="PROSITE" id="PS50235">
    <property type="entry name" value="USP_3"/>
    <property type="match status" value="1"/>
</dbReference>
<name>A0A9N9F2F2_9GLOM</name>
<evidence type="ECO:0000256" key="1">
    <source>
        <dbReference type="SAM" id="Coils"/>
    </source>
</evidence>
<dbReference type="Gene3D" id="3.90.70.10">
    <property type="entry name" value="Cysteine proteinases"/>
    <property type="match status" value="1"/>
</dbReference>
<evidence type="ECO:0000313" key="5">
    <source>
        <dbReference type="Proteomes" id="UP000789572"/>
    </source>
</evidence>
<keyword evidence="5" id="KW-1185">Reference proteome</keyword>
<dbReference type="GO" id="GO:0004843">
    <property type="term" value="F:cysteine-type deubiquitinase activity"/>
    <property type="evidence" value="ECO:0007669"/>
    <property type="project" value="InterPro"/>
</dbReference>
<keyword evidence="1" id="KW-0175">Coiled coil</keyword>
<dbReference type="InterPro" id="IPR001394">
    <property type="entry name" value="Peptidase_C19_UCH"/>
</dbReference>
<evidence type="ECO:0000256" key="2">
    <source>
        <dbReference type="SAM" id="MobiDB-lite"/>
    </source>
</evidence>
<dbReference type="EMBL" id="CAJVPJ010000276">
    <property type="protein sequence ID" value="CAG8505243.1"/>
    <property type="molecule type" value="Genomic_DNA"/>
</dbReference>
<dbReference type="Proteomes" id="UP000789572">
    <property type="component" value="Unassembled WGS sequence"/>
</dbReference>
<dbReference type="InterPro" id="IPR028889">
    <property type="entry name" value="USP"/>
</dbReference>
<evidence type="ECO:0000259" key="3">
    <source>
        <dbReference type="PROSITE" id="PS50235"/>
    </source>
</evidence>
<dbReference type="GO" id="GO:0005634">
    <property type="term" value="C:nucleus"/>
    <property type="evidence" value="ECO:0007669"/>
    <property type="project" value="TreeGrafter"/>
</dbReference>
<dbReference type="InterPro" id="IPR038765">
    <property type="entry name" value="Papain-like_cys_pep_sf"/>
</dbReference>
<feature type="coiled-coil region" evidence="1">
    <location>
        <begin position="406"/>
        <end position="440"/>
    </location>
</feature>
<feature type="region of interest" description="Disordered" evidence="2">
    <location>
        <begin position="1"/>
        <end position="72"/>
    </location>
</feature>
<sequence>MNKVLEESRSAARKQEDEDLEKAKERSLEEMKAQSDYSSMQDHGQSYDQETNKRRWSSTWDDPENPVDRARVDDTPLGLRPIERLYFPTSVIQALFHVPVLRLAVLAFRPTREDWGDTTDYWRGMSSRLSGLGYEPADHQEIGKRRREYLRFMHELQKLFAFLQLSKRSYGSGLHVYEALKFDDSNYVTSDLVSSGSDFIGKILEKMVDASRYQQPLEEESDIPEECKPFILPFSTLLKSCATETGWANEEMYYGDLQTRECTNMISFFFWFWQNSIYAALDSVMFQGHKKVAFINLTKVMFINIKRSNSGYSSYGWNDPFQIHKTLYMDRYMIHNRAEVETILESVEQLKRNLERWEGEIDKINKSNNSCSGLELLRLSIDYYRQKQASKPPNELDFNDEDEKMITFLQKTLNLMEQRLKELEEKVEKIKDQLEHVFDLEAFRKVEYHLKAVLVSDSISQGHTWAYIWVPTENTGDDLIMDLDEKDGCWYKFCEVDVQKVTEDVVLSATTNTWSDGVYALVYAAAEHDSSYLNSEFMKSVIPESLKNFVAKDSAEFDEELQQHSQKISEYALNTNKWRQDSTSSVTRECSVGHMDNTFSCYQKQRRDYTDPIPLDSSYHSDSTIQPFVQAYDTYKKVTSCLCDGLDELAKSYYEDALKIFIRVAYLEDKWIQDYSDIMGRANELERLPEILKYGRECLLQMHRRSRDLVRSQGVNDAFKVIYYFQALVKEWGKDRLYQQFHHDWMKFHENNENDLDDYQNAQIRELLQWYTDGLPEDAFTRFGDIAVKPLDEDQPVEDVDRLHARYAKLLRDLENI</sequence>
<feature type="compositionally biased region" description="Basic and acidic residues" evidence="2">
    <location>
        <begin position="1"/>
        <end position="33"/>
    </location>
</feature>
<comment type="caution">
    <text evidence="4">The sequence shown here is derived from an EMBL/GenBank/DDBJ whole genome shotgun (WGS) entry which is preliminary data.</text>
</comment>
<dbReference type="SUPFAM" id="SSF54001">
    <property type="entry name" value="Cysteine proteinases"/>
    <property type="match status" value="1"/>
</dbReference>
<organism evidence="4 5">
    <name type="scientific">Paraglomus occultum</name>
    <dbReference type="NCBI Taxonomy" id="144539"/>
    <lineage>
        <taxon>Eukaryota</taxon>
        <taxon>Fungi</taxon>
        <taxon>Fungi incertae sedis</taxon>
        <taxon>Mucoromycota</taxon>
        <taxon>Glomeromycotina</taxon>
        <taxon>Glomeromycetes</taxon>
        <taxon>Paraglomerales</taxon>
        <taxon>Paraglomeraceae</taxon>
        <taxon>Paraglomus</taxon>
    </lineage>
</organism>
<dbReference type="PANTHER" id="PTHR39597">
    <property type="entry name" value="UBA DOMAIN-CONTAINING PROTEIN RUP1"/>
    <property type="match status" value="1"/>
</dbReference>
<gene>
    <name evidence="4" type="ORF">POCULU_LOCUS2784</name>
</gene>
<dbReference type="GO" id="GO:0016579">
    <property type="term" value="P:protein deubiquitination"/>
    <property type="evidence" value="ECO:0007669"/>
    <property type="project" value="InterPro"/>
</dbReference>
<feature type="coiled-coil region" evidence="1">
    <location>
        <begin position="340"/>
        <end position="367"/>
    </location>
</feature>
<dbReference type="Pfam" id="PF00443">
    <property type="entry name" value="UCH"/>
    <property type="match status" value="1"/>
</dbReference>
<protein>
    <submittedName>
        <fullName evidence="4">875_t:CDS:1</fullName>
    </submittedName>
</protein>
<dbReference type="PANTHER" id="PTHR39597:SF1">
    <property type="entry name" value="UBA DOMAIN-CONTAINING PROTEIN RUP1"/>
    <property type="match status" value="1"/>
</dbReference>